<dbReference type="Proteomes" id="UP001148838">
    <property type="component" value="Unassembled WGS sequence"/>
</dbReference>
<proteinExistence type="predicted"/>
<evidence type="ECO:0000313" key="2">
    <source>
        <dbReference type="Proteomes" id="UP001148838"/>
    </source>
</evidence>
<organism evidence="1 2">
    <name type="scientific">Periplaneta americana</name>
    <name type="common">American cockroach</name>
    <name type="synonym">Blatta americana</name>
    <dbReference type="NCBI Taxonomy" id="6978"/>
    <lineage>
        <taxon>Eukaryota</taxon>
        <taxon>Metazoa</taxon>
        <taxon>Ecdysozoa</taxon>
        <taxon>Arthropoda</taxon>
        <taxon>Hexapoda</taxon>
        <taxon>Insecta</taxon>
        <taxon>Pterygota</taxon>
        <taxon>Neoptera</taxon>
        <taxon>Polyneoptera</taxon>
        <taxon>Dictyoptera</taxon>
        <taxon>Blattodea</taxon>
        <taxon>Blattoidea</taxon>
        <taxon>Blattidae</taxon>
        <taxon>Blattinae</taxon>
        <taxon>Periplaneta</taxon>
    </lineage>
</organism>
<reference evidence="1 2" key="1">
    <citation type="journal article" date="2022" name="Allergy">
        <title>Genome assembly and annotation of Periplaneta americana reveal a comprehensive cockroach allergen profile.</title>
        <authorList>
            <person name="Wang L."/>
            <person name="Xiong Q."/>
            <person name="Saelim N."/>
            <person name="Wang L."/>
            <person name="Nong W."/>
            <person name="Wan A.T."/>
            <person name="Shi M."/>
            <person name="Liu X."/>
            <person name="Cao Q."/>
            <person name="Hui J.H.L."/>
            <person name="Sookrung N."/>
            <person name="Leung T.F."/>
            <person name="Tungtrongchitr A."/>
            <person name="Tsui S.K.W."/>
        </authorList>
    </citation>
    <scope>NUCLEOTIDE SEQUENCE [LARGE SCALE GENOMIC DNA]</scope>
    <source>
        <strain evidence="1">PWHHKU_190912</strain>
    </source>
</reference>
<gene>
    <name evidence="1" type="ORF">ANN_05511</name>
</gene>
<dbReference type="EMBL" id="JAJSOF020000013">
    <property type="protein sequence ID" value="KAJ4443733.1"/>
    <property type="molecule type" value="Genomic_DNA"/>
</dbReference>
<protein>
    <submittedName>
        <fullName evidence="1">Uncharacterized protein</fullName>
    </submittedName>
</protein>
<name>A0ABQ8TCT7_PERAM</name>
<dbReference type="Gene3D" id="3.40.190.10">
    <property type="entry name" value="Periplasmic binding protein-like II"/>
    <property type="match status" value="1"/>
</dbReference>
<sequence>MCPPSSEKDIFNSSVRVRSNIFMKSNYDNEFTLTLTKIFTTLDATFVSVSCANNYIYASIFHNTYDTYILIVHHSDMTNVTKDVRTEVMKLKEYSEWNPRAMFLVLLTEALSHQEEIAEALLSELWRSSYISNAIVLSPTQDTILEDDLKTKNVEPRVNLYSFFPYSPPGNCGNITKAFLLDQWVVDGNGRGRFLRNSMLFPNKIPHNFHRCPITVSGFVHPPFVVEIKNSSEDSKELIYENGIGVRIVDVFAKLMNLSIRYREPPPNDEMWGSPVENGSWTGVTGEISSEEELINSHLELVISPTIAVSFPELEESPYKRRNYCEDLEVCLHLIAFEKEVAIINSAVDMSYLTAKYMDGYGNPII</sequence>
<evidence type="ECO:0000313" key="1">
    <source>
        <dbReference type="EMBL" id="KAJ4443733.1"/>
    </source>
</evidence>
<feature type="non-terminal residue" evidence="1">
    <location>
        <position position="366"/>
    </location>
</feature>
<accession>A0ABQ8TCT7</accession>
<comment type="caution">
    <text evidence="1">The sequence shown here is derived from an EMBL/GenBank/DDBJ whole genome shotgun (WGS) entry which is preliminary data.</text>
</comment>
<keyword evidence="2" id="KW-1185">Reference proteome</keyword>